<dbReference type="InterPro" id="IPR036047">
    <property type="entry name" value="F-box-like_dom_sf"/>
</dbReference>
<comment type="caution">
    <text evidence="2">The sequence shown here is derived from an EMBL/GenBank/DDBJ whole genome shotgun (WGS) entry which is preliminary data.</text>
</comment>
<reference evidence="2 3" key="1">
    <citation type="submission" date="2024-10" db="EMBL/GenBank/DDBJ databases">
        <title>Updated reference genomes for cyclostephanoid diatoms.</title>
        <authorList>
            <person name="Roberts W.R."/>
            <person name="Alverson A.J."/>
        </authorList>
    </citation>
    <scope>NUCLEOTIDE SEQUENCE [LARGE SCALE GENOMIC DNA]</scope>
    <source>
        <strain evidence="2 3">AJA010-31</strain>
    </source>
</reference>
<evidence type="ECO:0000313" key="2">
    <source>
        <dbReference type="EMBL" id="KAL3779940.1"/>
    </source>
</evidence>
<organism evidence="2 3">
    <name type="scientific">Cyclotella atomus</name>
    <dbReference type="NCBI Taxonomy" id="382360"/>
    <lineage>
        <taxon>Eukaryota</taxon>
        <taxon>Sar</taxon>
        <taxon>Stramenopiles</taxon>
        <taxon>Ochrophyta</taxon>
        <taxon>Bacillariophyta</taxon>
        <taxon>Coscinodiscophyceae</taxon>
        <taxon>Thalassiosirophycidae</taxon>
        <taxon>Stephanodiscales</taxon>
        <taxon>Stephanodiscaceae</taxon>
        <taxon>Cyclotella</taxon>
    </lineage>
</organism>
<evidence type="ECO:0000313" key="3">
    <source>
        <dbReference type="Proteomes" id="UP001530400"/>
    </source>
</evidence>
<dbReference type="Gene3D" id="1.20.1280.50">
    <property type="match status" value="1"/>
</dbReference>
<dbReference type="InterPro" id="IPR001810">
    <property type="entry name" value="F-box_dom"/>
</dbReference>
<feature type="domain" description="F-box" evidence="1">
    <location>
        <begin position="57"/>
        <end position="97"/>
    </location>
</feature>
<gene>
    <name evidence="2" type="ORF">ACHAWO_012796</name>
</gene>
<dbReference type="Pfam" id="PF12937">
    <property type="entry name" value="F-box-like"/>
    <property type="match status" value="1"/>
</dbReference>
<dbReference type="Proteomes" id="UP001530400">
    <property type="component" value="Unassembled WGS sequence"/>
</dbReference>
<dbReference type="SUPFAM" id="SSF81383">
    <property type="entry name" value="F-box domain"/>
    <property type="match status" value="1"/>
</dbReference>
<proteinExistence type="predicted"/>
<sequence>MSSYLDDERDCCVDGNDCVALVPYIAPPKRKSPLLYFPLQPSLSSHHSQCVEDSPPLVSDIIPHILQYCDAPTLSRFSSTCSTFRSMAYEDELWNRLCQTKFGVLADELRPKPDPVRMLYVLQVRRMRDVFRRDLGSNMRVQRVSDDVLSAVLHSSF</sequence>
<dbReference type="EMBL" id="JALLPJ020000912">
    <property type="protein sequence ID" value="KAL3779940.1"/>
    <property type="molecule type" value="Genomic_DNA"/>
</dbReference>
<evidence type="ECO:0000259" key="1">
    <source>
        <dbReference type="SMART" id="SM00256"/>
    </source>
</evidence>
<name>A0ABD3P0D6_9STRA</name>
<keyword evidence="3" id="KW-1185">Reference proteome</keyword>
<dbReference type="SMART" id="SM00256">
    <property type="entry name" value="FBOX"/>
    <property type="match status" value="1"/>
</dbReference>
<accession>A0ABD3P0D6</accession>
<dbReference type="AlphaFoldDB" id="A0ABD3P0D6"/>
<protein>
    <recommendedName>
        <fullName evidence="1">F-box domain-containing protein</fullName>
    </recommendedName>
</protein>